<evidence type="ECO:0000313" key="2">
    <source>
        <dbReference type="EMBL" id="NDU97086.1"/>
    </source>
</evidence>
<dbReference type="AlphaFoldDB" id="A0A6L9L925"/>
<keyword evidence="1" id="KW-0732">Signal</keyword>
<comment type="caution">
    <text evidence="2">The sequence shown here is derived from an EMBL/GenBank/DDBJ whole genome shotgun (WGS) entry which is preliminary data.</text>
</comment>
<keyword evidence="3" id="KW-1185">Reference proteome</keyword>
<sequence length="112" mass="13200">MLARSLFMLVLALLMEACTARKPVAEPSQILKDANSFWDYKQNYIRLYEDFQAVDNQLNPITRKTFLRTLATGRYLPLRQQTQNSTALYQLYPLPERVDKNLQALLHQWGFY</sequence>
<evidence type="ECO:0000313" key="3">
    <source>
        <dbReference type="Proteomes" id="UP000474175"/>
    </source>
</evidence>
<dbReference type="EMBL" id="JAAFZH010000009">
    <property type="protein sequence ID" value="NDU97086.1"/>
    <property type="molecule type" value="Genomic_DNA"/>
</dbReference>
<feature type="signal peptide" evidence="1">
    <location>
        <begin position="1"/>
        <end position="20"/>
    </location>
</feature>
<dbReference type="RefSeq" id="WP_163952165.1">
    <property type="nucleotide sequence ID" value="NZ_JAAFZH010000009.1"/>
</dbReference>
<proteinExistence type="predicted"/>
<dbReference type="Proteomes" id="UP000474175">
    <property type="component" value="Unassembled WGS sequence"/>
</dbReference>
<organism evidence="2 3">
    <name type="scientific">Spirosoma terrae</name>
    <dbReference type="NCBI Taxonomy" id="1968276"/>
    <lineage>
        <taxon>Bacteria</taxon>
        <taxon>Pseudomonadati</taxon>
        <taxon>Bacteroidota</taxon>
        <taxon>Cytophagia</taxon>
        <taxon>Cytophagales</taxon>
        <taxon>Cytophagaceae</taxon>
        <taxon>Spirosoma</taxon>
    </lineage>
</organism>
<feature type="chain" id="PRO_5026838945" evidence="1">
    <location>
        <begin position="21"/>
        <end position="112"/>
    </location>
</feature>
<gene>
    <name evidence="2" type="ORF">GK108_19530</name>
</gene>
<name>A0A6L9L925_9BACT</name>
<accession>A0A6L9L925</accession>
<reference evidence="2 3" key="1">
    <citation type="submission" date="2020-02" db="EMBL/GenBank/DDBJ databases">
        <title>Draft genome sequence of two Spirosoma agri KCTC 52727 and Spirosoma terrae KCTC 52035.</title>
        <authorList>
            <person name="Rojas J."/>
            <person name="Ambika Manirajan B."/>
            <person name="Suarez C."/>
            <person name="Ratering S."/>
            <person name="Schnell S."/>
        </authorList>
    </citation>
    <scope>NUCLEOTIDE SEQUENCE [LARGE SCALE GENOMIC DNA]</scope>
    <source>
        <strain evidence="2 3">KCTC 52035</strain>
    </source>
</reference>
<evidence type="ECO:0000256" key="1">
    <source>
        <dbReference type="SAM" id="SignalP"/>
    </source>
</evidence>
<protein>
    <submittedName>
        <fullName evidence="2">Uncharacterized protein</fullName>
    </submittedName>
</protein>